<dbReference type="PIRSF" id="PIRSF017082">
    <property type="entry name" value="YflP"/>
    <property type="match status" value="1"/>
</dbReference>
<dbReference type="PANTHER" id="PTHR42928">
    <property type="entry name" value="TRICARBOXYLATE-BINDING PROTEIN"/>
    <property type="match status" value="1"/>
</dbReference>
<organism evidence="2 3">
    <name type="scientific">Cupriavidus taiwanensis</name>
    <dbReference type="NCBI Taxonomy" id="164546"/>
    <lineage>
        <taxon>Bacteria</taxon>
        <taxon>Pseudomonadati</taxon>
        <taxon>Pseudomonadota</taxon>
        <taxon>Betaproteobacteria</taxon>
        <taxon>Burkholderiales</taxon>
        <taxon>Burkholderiaceae</taxon>
        <taxon>Cupriavidus</taxon>
    </lineage>
</organism>
<dbReference type="Gene3D" id="3.40.190.150">
    <property type="entry name" value="Bordetella uptake gene, domain 1"/>
    <property type="match status" value="1"/>
</dbReference>
<reference evidence="3" key="1">
    <citation type="submission" date="2018-01" db="EMBL/GenBank/DDBJ databases">
        <authorList>
            <person name="Gaut B.S."/>
            <person name="Morton B.R."/>
            <person name="Clegg M.T."/>
            <person name="Duvall M.R."/>
        </authorList>
    </citation>
    <scope>NUCLEOTIDE SEQUENCE [LARGE SCALE GENOMIC DNA]</scope>
</reference>
<accession>A0A375CSC3</accession>
<dbReference type="Gene3D" id="3.40.190.10">
    <property type="entry name" value="Periplasmic binding protein-like II"/>
    <property type="match status" value="1"/>
</dbReference>
<dbReference type="InterPro" id="IPR042100">
    <property type="entry name" value="Bug_dom1"/>
</dbReference>
<dbReference type="CDD" id="cd13578">
    <property type="entry name" value="PBP2_Bug27"/>
    <property type="match status" value="1"/>
</dbReference>
<dbReference type="Pfam" id="PF03401">
    <property type="entry name" value="TctC"/>
    <property type="match status" value="1"/>
</dbReference>
<dbReference type="RefSeq" id="WP_240990405.1">
    <property type="nucleotide sequence ID" value="NZ_OFSP01000080.1"/>
</dbReference>
<dbReference type="SUPFAM" id="SSF53850">
    <property type="entry name" value="Periplasmic binding protein-like II"/>
    <property type="match status" value="1"/>
</dbReference>
<evidence type="ECO:0000256" key="1">
    <source>
        <dbReference type="ARBA" id="ARBA00006987"/>
    </source>
</evidence>
<comment type="similarity">
    <text evidence="1">Belongs to the UPF0065 (bug) family.</text>
</comment>
<name>A0A375CSC3_9BURK</name>
<comment type="caution">
    <text evidence="2">The sequence shown here is derived from an EMBL/GenBank/DDBJ whole genome shotgun (WGS) entry which is preliminary data.</text>
</comment>
<dbReference type="Proteomes" id="UP000256297">
    <property type="component" value="Unassembled WGS sequence"/>
</dbReference>
<gene>
    <name evidence="2" type="ORF">CBM2589_U30006</name>
</gene>
<dbReference type="InterPro" id="IPR005064">
    <property type="entry name" value="BUG"/>
</dbReference>
<protein>
    <recommendedName>
        <fullName evidence="4">Extra-cytoplasmic solute receptor</fullName>
    </recommendedName>
</protein>
<proteinExistence type="inferred from homology"/>
<sequence length="343" mass="36730">MQPRPLTQIRSRHMPVVGMGVFLLSALTSAGVAKAESKPDSAYPAHPITIVVPHAPGGSVDGLARVFAMKLGQELKQTVIVDNRPGASGLVGAGIVARAAPDGYTLYINASIHNINPMLYRKTIKFDAVRDFTAVSMLAQGALIFSVNPQVPANSPQALARAVKANPRQYNFATSGNGSAGHLALSQFMYDSGIADLQVPIALYKGGGPALTDLMSGQAQGMMDPMLSSLPGVKAGKLRAIAVTGRTRSPLLPDVPTMQEAGFKNFEFYSWYGLWAPARLPDGIRKKLDSASARIMSSPDIKDRLNGLGFESAYKDGGEFEKYIDSETRRYRAIIDRAHITAD</sequence>
<dbReference type="PANTHER" id="PTHR42928:SF5">
    <property type="entry name" value="BLR1237 PROTEIN"/>
    <property type="match status" value="1"/>
</dbReference>
<evidence type="ECO:0000313" key="3">
    <source>
        <dbReference type="Proteomes" id="UP000256297"/>
    </source>
</evidence>
<evidence type="ECO:0008006" key="4">
    <source>
        <dbReference type="Google" id="ProtNLM"/>
    </source>
</evidence>
<evidence type="ECO:0000313" key="2">
    <source>
        <dbReference type="EMBL" id="SOY78110.1"/>
    </source>
</evidence>
<dbReference type="AlphaFoldDB" id="A0A375CSC3"/>
<dbReference type="EMBL" id="OFSP01000080">
    <property type="protein sequence ID" value="SOY78110.1"/>
    <property type="molecule type" value="Genomic_DNA"/>
</dbReference>